<gene>
    <name evidence="3" type="ORF">AACH10_08135</name>
</gene>
<dbReference type="Proteomes" id="UP001365405">
    <property type="component" value="Unassembled WGS sequence"/>
</dbReference>
<comment type="caution">
    <text evidence="3">The sequence shown here is derived from an EMBL/GenBank/DDBJ whole genome shotgun (WGS) entry which is preliminary data.</text>
</comment>
<dbReference type="PROSITE" id="PS00141">
    <property type="entry name" value="ASP_PROTEASE"/>
    <property type="match status" value="1"/>
</dbReference>
<dbReference type="CDD" id="cd05483">
    <property type="entry name" value="retropepsin_like_bacteria"/>
    <property type="match status" value="1"/>
</dbReference>
<dbReference type="InterPro" id="IPR001995">
    <property type="entry name" value="Peptidase_A2_cat"/>
</dbReference>
<dbReference type="Gene3D" id="2.40.70.10">
    <property type="entry name" value="Acid Proteases"/>
    <property type="match status" value="1"/>
</dbReference>
<proteinExistence type="predicted"/>
<evidence type="ECO:0000256" key="1">
    <source>
        <dbReference type="ARBA" id="ARBA00022801"/>
    </source>
</evidence>
<name>A0ABU9CE97_9BURK</name>
<dbReference type="NCBIfam" id="TIGR02281">
    <property type="entry name" value="clan_AA_DTGA"/>
    <property type="match status" value="1"/>
</dbReference>
<dbReference type="EMBL" id="JBBUTH010000003">
    <property type="protein sequence ID" value="MEK8050204.1"/>
    <property type="molecule type" value="Genomic_DNA"/>
</dbReference>
<dbReference type="PROSITE" id="PS50175">
    <property type="entry name" value="ASP_PROT_RETROV"/>
    <property type="match status" value="1"/>
</dbReference>
<dbReference type="InterPro" id="IPR001969">
    <property type="entry name" value="Aspartic_peptidase_AS"/>
</dbReference>
<evidence type="ECO:0000313" key="3">
    <source>
        <dbReference type="EMBL" id="MEK8050204.1"/>
    </source>
</evidence>
<keyword evidence="4" id="KW-1185">Reference proteome</keyword>
<evidence type="ECO:0000313" key="4">
    <source>
        <dbReference type="Proteomes" id="UP001365405"/>
    </source>
</evidence>
<dbReference type="SUPFAM" id="SSF50630">
    <property type="entry name" value="Acid proteases"/>
    <property type="match status" value="1"/>
</dbReference>
<dbReference type="RefSeq" id="WP_341409871.1">
    <property type="nucleotide sequence ID" value="NZ_JBBUTH010000003.1"/>
</dbReference>
<dbReference type="InterPro" id="IPR011969">
    <property type="entry name" value="Clan_AA_Asp_peptidase_C"/>
</dbReference>
<accession>A0ABU9CE97</accession>
<organism evidence="3 4">
    <name type="scientific">Pseudaquabacterium inlustre</name>
    <dbReference type="NCBI Taxonomy" id="2984192"/>
    <lineage>
        <taxon>Bacteria</taxon>
        <taxon>Pseudomonadati</taxon>
        <taxon>Pseudomonadota</taxon>
        <taxon>Betaproteobacteria</taxon>
        <taxon>Burkholderiales</taxon>
        <taxon>Sphaerotilaceae</taxon>
        <taxon>Pseudaquabacterium</taxon>
    </lineage>
</organism>
<keyword evidence="1" id="KW-0378">Hydrolase</keyword>
<dbReference type="InterPro" id="IPR034122">
    <property type="entry name" value="Retropepsin-like_bacterial"/>
</dbReference>
<dbReference type="InterPro" id="IPR021109">
    <property type="entry name" value="Peptidase_aspartic_dom_sf"/>
</dbReference>
<protein>
    <submittedName>
        <fullName evidence="3">Retropepsin-like aspartic protease</fullName>
    </submittedName>
</protein>
<feature type="domain" description="Peptidase A2" evidence="2">
    <location>
        <begin position="111"/>
        <end position="189"/>
    </location>
</feature>
<evidence type="ECO:0000259" key="2">
    <source>
        <dbReference type="PROSITE" id="PS50175"/>
    </source>
</evidence>
<dbReference type="Pfam" id="PF13975">
    <property type="entry name" value="gag-asp_proteas"/>
    <property type="match status" value="1"/>
</dbReference>
<reference evidence="3 4" key="1">
    <citation type="submission" date="2024-04" db="EMBL/GenBank/DDBJ databases">
        <title>Novel species of the genus Ideonella isolated from streams.</title>
        <authorList>
            <person name="Lu H."/>
        </authorList>
    </citation>
    <scope>NUCLEOTIDE SEQUENCE [LARGE SCALE GENOMIC DNA]</scope>
    <source>
        <strain evidence="3 4">DXS22W</strain>
    </source>
</reference>
<sequence>MGALVLAPVLAGAQSVSLAGSMGNGRALLLIDGQPQTLAVGASARGVTLRRLGDGEAEVEVGGQRQLLRLGASPAQVGIGASTPSVGNVIVLPASEGGHFVATGTINGRTVQFTVDTGATTVALSQSEANRIGLDWKSGQRGQSMTANGLVPVHSLTLSSVKIAGVEVMNVRATVLPAEMPVILLGNSFLDRFTMRRDGDTMRLEKKP</sequence>